<dbReference type="PANTHER" id="PTHR47501">
    <property type="entry name" value="TRANSPOSASE-RELATED"/>
    <property type="match status" value="1"/>
</dbReference>
<dbReference type="Proteomes" id="UP000504618">
    <property type="component" value="Unplaced"/>
</dbReference>
<sequence>MLCDIHSEFGLDSSKILATVTDNASNFAKAFRVFGVKLCNFQRDVDGENNEFSDTSADEESDDENFQSIPMDPDEECALEPNKPLPQHLRCCAHTLNLCVASDAIKAINSFPLLLSVHEQAMAKCTVLWRFVGRPKSAEILMDILGHTLSRPGETRWNSLYDSLRQIVKIREKCPQLSRALNIKNTLKETDFIYIEEHLSCVAPVAEALDILQGENNVYYGIVLPCLFALRKKLQVLQNKELKYCRPLSDALLESVERRFKDFFDMSAVSAQNAAIATLSYPRFRNRWLSCIGLESAQILSLFKKAVAAESNCVEVSEKETDPFDDYFDFAMESQSAACGDS</sequence>
<feature type="non-terminal residue" evidence="2">
    <location>
        <position position="342"/>
    </location>
</feature>
<dbReference type="OrthoDB" id="8195018at2759"/>
<name>A0A6J1PYD0_9HYME</name>
<gene>
    <name evidence="2" type="primary">LOC112455819</name>
</gene>
<protein>
    <submittedName>
        <fullName evidence="2">Uncharacterized protein LOC112455819</fullName>
    </submittedName>
</protein>
<dbReference type="GeneID" id="112455819"/>
<reference evidence="2" key="1">
    <citation type="submission" date="2025-08" db="UniProtKB">
        <authorList>
            <consortium name="RefSeq"/>
        </authorList>
    </citation>
    <scope>IDENTIFICATION</scope>
    <source>
        <tissue evidence="2">Whole body</tissue>
    </source>
</reference>
<dbReference type="AlphaFoldDB" id="A0A6J1PYD0"/>
<dbReference type="RefSeq" id="XP_024873775.1">
    <property type="nucleotide sequence ID" value="XM_025018007.1"/>
</dbReference>
<dbReference type="InterPro" id="IPR012337">
    <property type="entry name" value="RNaseH-like_sf"/>
</dbReference>
<keyword evidence="1" id="KW-1185">Reference proteome</keyword>
<accession>A0A6J1PYD0</accession>
<dbReference type="SUPFAM" id="SSF53098">
    <property type="entry name" value="Ribonuclease H-like"/>
    <property type="match status" value="1"/>
</dbReference>
<dbReference type="PANTHER" id="PTHR47501:SF5">
    <property type="entry name" value="HAT C-TERMINAL DIMERISATION DOMAIN-CONTAINING PROTEIN"/>
    <property type="match status" value="1"/>
</dbReference>
<evidence type="ECO:0000313" key="2">
    <source>
        <dbReference type="RefSeq" id="XP_024873775.1"/>
    </source>
</evidence>
<proteinExistence type="predicted"/>
<evidence type="ECO:0000313" key="1">
    <source>
        <dbReference type="Proteomes" id="UP000504618"/>
    </source>
</evidence>
<organism evidence="1 2">
    <name type="scientific">Temnothorax curvispinosus</name>
    <dbReference type="NCBI Taxonomy" id="300111"/>
    <lineage>
        <taxon>Eukaryota</taxon>
        <taxon>Metazoa</taxon>
        <taxon>Ecdysozoa</taxon>
        <taxon>Arthropoda</taxon>
        <taxon>Hexapoda</taxon>
        <taxon>Insecta</taxon>
        <taxon>Pterygota</taxon>
        <taxon>Neoptera</taxon>
        <taxon>Endopterygota</taxon>
        <taxon>Hymenoptera</taxon>
        <taxon>Apocrita</taxon>
        <taxon>Aculeata</taxon>
        <taxon>Formicoidea</taxon>
        <taxon>Formicidae</taxon>
        <taxon>Myrmicinae</taxon>
        <taxon>Temnothorax</taxon>
    </lineage>
</organism>